<feature type="region of interest" description="Disordered" evidence="4">
    <location>
        <begin position="54"/>
        <end position="84"/>
    </location>
</feature>
<dbReference type="OrthoDB" id="6769681at2"/>
<dbReference type="SUPFAM" id="SSF51445">
    <property type="entry name" value="(Trans)glycosidases"/>
    <property type="match status" value="1"/>
</dbReference>
<keyword evidence="7" id="KW-1185">Reference proteome</keyword>
<dbReference type="InterPro" id="IPR017853">
    <property type="entry name" value="GH"/>
</dbReference>
<dbReference type="Gene3D" id="3.20.20.80">
    <property type="entry name" value="Glycosidases"/>
    <property type="match status" value="1"/>
</dbReference>
<evidence type="ECO:0000259" key="5">
    <source>
        <dbReference type="Pfam" id="PF00150"/>
    </source>
</evidence>
<evidence type="ECO:0000256" key="4">
    <source>
        <dbReference type="SAM" id="MobiDB-lite"/>
    </source>
</evidence>
<name>A0A369VYV9_9SPHN</name>
<feature type="domain" description="Glycoside hydrolase family 5" evidence="5">
    <location>
        <begin position="117"/>
        <end position="368"/>
    </location>
</feature>
<comment type="caution">
    <text evidence="6">The sequence shown here is derived from an EMBL/GenBank/DDBJ whole genome shotgun (WGS) entry which is preliminary data.</text>
</comment>
<feature type="compositionally biased region" description="Low complexity" evidence="4">
    <location>
        <begin position="65"/>
        <end position="84"/>
    </location>
</feature>
<evidence type="ECO:0000313" key="7">
    <source>
        <dbReference type="Proteomes" id="UP000253918"/>
    </source>
</evidence>
<dbReference type="GO" id="GO:0004553">
    <property type="term" value="F:hydrolase activity, hydrolyzing O-glycosyl compounds"/>
    <property type="evidence" value="ECO:0007669"/>
    <property type="project" value="InterPro"/>
</dbReference>
<evidence type="ECO:0000313" key="6">
    <source>
        <dbReference type="EMBL" id="RDE06310.1"/>
    </source>
</evidence>
<dbReference type="InterPro" id="IPR018087">
    <property type="entry name" value="Glyco_hydro_5_CS"/>
</dbReference>
<dbReference type="InterPro" id="IPR001547">
    <property type="entry name" value="Glyco_hydro_5"/>
</dbReference>
<dbReference type="AlphaFoldDB" id="A0A369VYV9"/>
<reference evidence="6 7" key="1">
    <citation type="submission" date="2018-07" db="EMBL/GenBank/DDBJ databases">
        <title>a novel species of Sphingomonas isolated from the rhizosphere soil of Araceae plant.</title>
        <authorList>
            <person name="Zhiyong W."/>
            <person name="Qinglan Z."/>
            <person name="Zhiwei F."/>
            <person name="Ding X."/>
            <person name="Gejiao W."/>
            <person name="Shixue Z."/>
        </authorList>
    </citation>
    <scope>NUCLEOTIDE SEQUENCE [LARGE SCALE GENOMIC DNA]</scope>
    <source>
        <strain evidence="6 7">WZY 27</strain>
    </source>
</reference>
<sequence length="433" mass="46091">MSGGKSTGAAPGLLALGMSRRRALAWLSGSTSLLLIGCGGSEAGSKGLDVVSGVGGASPTPSPTPSATATAAPSPTPSGAGPALSSRQLLRKGVSFSTIEGSADTLPGTLAGHVFVTPQSHFTYYAAKGFDHIRLEGSWERLQPRLFGPLGEQLLDHYSDAQNPLRNPVNLVRHYLDRAQAAGLKVLLDLCHNYGERYVGYNGNWANKRKAQLGSADVPFAAFADYCARLVTEFGAHPAVLGIELMNEPHDLAVGEAGWREACQQAINAIRKVNATLPIFIDGYGWASAEYWPSRNPTIHTLADPSDRLYWSAHQYFDANSSGIYGGGSEAAPSNAQLGVQRLQPFIDWLRQRGFSDRGHVGEFGAPDRPEWQPVMGNFIAKAAGAGLPLTIHQDVPYTNDPYTMNLFPQTNASGAIVGADRFAVTKLAAQAY</sequence>
<dbReference type="RefSeq" id="WP_114685892.1">
    <property type="nucleotide sequence ID" value="NZ_QQNB01000001.1"/>
</dbReference>
<dbReference type="PANTHER" id="PTHR34142">
    <property type="entry name" value="ENDO-BETA-1,4-GLUCANASE A"/>
    <property type="match status" value="1"/>
</dbReference>
<keyword evidence="1 3" id="KW-0378">Hydrolase</keyword>
<dbReference type="Pfam" id="PF00150">
    <property type="entry name" value="Cellulase"/>
    <property type="match status" value="1"/>
</dbReference>
<dbReference type="Proteomes" id="UP000253918">
    <property type="component" value="Unassembled WGS sequence"/>
</dbReference>
<evidence type="ECO:0000256" key="2">
    <source>
        <dbReference type="ARBA" id="ARBA00023295"/>
    </source>
</evidence>
<keyword evidence="2 3" id="KW-0326">Glycosidase</keyword>
<dbReference type="PROSITE" id="PS00659">
    <property type="entry name" value="GLYCOSYL_HYDROL_F5"/>
    <property type="match status" value="1"/>
</dbReference>
<organism evidence="6 7">
    <name type="scientific">Sphingomonas aracearum</name>
    <dbReference type="NCBI Taxonomy" id="2283317"/>
    <lineage>
        <taxon>Bacteria</taxon>
        <taxon>Pseudomonadati</taxon>
        <taxon>Pseudomonadota</taxon>
        <taxon>Alphaproteobacteria</taxon>
        <taxon>Sphingomonadales</taxon>
        <taxon>Sphingomonadaceae</taxon>
        <taxon>Sphingomonas</taxon>
    </lineage>
</organism>
<comment type="similarity">
    <text evidence="3">Belongs to the glycosyl hydrolase 5 (cellulase A) family.</text>
</comment>
<dbReference type="PANTHER" id="PTHR34142:SF1">
    <property type="entry name" value="GLYCOSIDE HYDROLASE FAMILY 5 DOMAIN-CONTAINING PROTEIN"/>
    <property type="match status" value="1"/>
</dbReference>
<gene>
    <name evidence="6" type="ORF">DVW87_00840</name>
</gene>
<dbReference type="GO" id="GO:0009251">
    <property type="term" value="P:glucan catabolic process"/>
    <property type="evidence" value="ECO:0007669"/>
    <property type="project" value="TreeGrafter"/>
</dbReference>
<accession>A0A369VYV9</accession>
<evidence type="ECO:0000256" key="1">
    <source>
        <dbReference type="ARBA" id="ARBA00022801"/>
    </source>
</evidence>
<proteinExistence type="inferred from homology"/>
<protein>
    <recommendedName>
        <fullName evidence="5">Glycoside hydrolase family 5 domain-containing protein</fullName>
    </recommendedName>
</protein>
<dbReference type="EMBL" id="QQNB01000001">
    <property type="protein sequence ID" value="RDE06310.1"/>
    <property type="molecule type" value="Genomic_DNA"/>
</dbReference>
<evidence type="ECO:0000256" key="3">
    <source>
        <dbReference type="RuleBase" id="RU361153"/>
    </source>
</evidence>